<evidence type="ECO:0000256" key="10">
    <source>
        <dbReference type="RuleBase" id="RU366018"/>
    </source>
</evidence>
<dbReference type="Gene3D" id="2.10.110.30">
    <property type="match status" value="1"/>
</dbReference>
<dbReference type="GO" id="GO:0000151">
    <property type="term" value="C:ubiquitin ligase complex"/>
    <property type="evidence" value="ECO:0007669"/>
    <property type="project" value="TreeGrafter"/>
</dbReference>
<evidence type="ECO:0000256" key="4">
    <source>
        <dbReference type="ARBA" id="ARBA00022723"/>
    </source>
</evidence>
<dbReference type="GO" id="GO:0061630">
    <property type="term" value="F:ubiquitin protein ligase activity"/>
    <property type="evidence" value="ECO:0007669"/>
    <property type="project" value="UniProtKB-UniRule"/>
</dbReference>
<dbReference type="InterPro" id="IPR039164">
    <property type="entry name" value="UBR1-like"/>
</dbReference>
<dbReference type="OrthoDB" id="26387at2759"/>
<reference evidence="12" key="1">
    <citation type="journal article" date="2020" name="Nat. Commun.">
        <title>Large-scale genome sequencing of mycorrhizal fungi provides insights into the early evolution of symbiotic traits.</title>
        <authorList>
            <person name="Miyauchi S."/>
            <person name="Kiss E."/>
            <person name="Kuo A."/>
            <person name="Drula E."/>
            <person name="Kohler A."/>
            <person name="Sanchez-Garcia M."/>
            <person name="Morin E."/>
            <person name="Andreopoulos B."/>
            <person name="Barry K.W."/>
            <person name="Bonito G."/>
            <person name="Buee M."/>
            <person name="Carver A."/>
            <person name="Chen C."/>
            <person name="Cichocki N."/>
            <person name="Clum A."/>
            <person name="Culley D."/>
            <person name="Crous P.W."/>
            <person name="Fauchery L."/>
            <person name="Girlanda M."/>
            <person name="Hayes R.D."/>
            <person name="Keri Z."/>
            <person name="LaButti K."/>
            <person name="Lipzen A."/>
            <person name="Lombard V."/>
            <person name="Magnuson J."/>
            <person name="Maillard F."/>
            <person name="Murat C."/>
            <person name="Nolan M."/>
            <person name="Ohm R.A."/>
            <person name="Pangilinan J."/>
            <person name="Pereira M.F."/>
            <person name="Perotto S."/>
            <person name="Peter M."/>
            <person name="Pfister S."/>
            <person name="Riley R."/>
            <person name="Sitrit Y."/>
            <person name="Stielow J.B."/>
            <person name="Szollosi G."/>
            <person name="Zifcakova L."/>
            <person name="Stursova M."/>
            <person name="Spatafora J.W."/>
            <person name="Tedersoo L."/>
            <person name="Vaario L.M."/>
            <person name="Yamada A."/>
            <person name="Yan M."/>
            <person name="Wang P."/>
            <person name="Xu J."/>
            <person name="Bruns T."/>
            <person name="Baldrian P."/>
            <person name="Vilgalys R."/>
            <person name="Dunand C."/>
            <person name="Henrissat B."/>
            <person name="Grigoriev I.V."/>
            <person name="Hibbett D."/>
            <person name="Nagy L.G."/>
            <person name="Martin F.M."/>
        </authorList>
    </citation>
    <scope>NUCLEOTIDE SEQUENCE</scope>
    <source>
        <strain evidence="12">UP504</strain>
    </source>
</reference>
<dbReference type="InterPro" id="IPR003769">
    <property type="entry name" value="ClpS_core"/>
</dbReference>
<dbReference type="CDD" id="cd19673">
    <property type="entry name" value="UBR-box_UBR3"/>
    <property type="match status" value="1"/>
</dbReference>
<comment type="catalytic activity">
    <reaction evidence="1 10">
        <text>S-ubiquitinyl-[E2 ubiquitin-conjugating enzyme]-L-cysteine + [acceptor protein]-L-lysine = [E2 ubiquitin-conjugating enzyme]-L-cysteine + N(6)-ubiquitinyl-[acceptor protein]-L-lysine.</text>
        <dbReference type="EC" id="2.3.2.27"/>
    </reaction>
</comment>
<keyword evidence="4 10" id="KW-0479">Metal-binding</keyword>
<dbReference type="GO" id="GO:0005737">
    <property type="term" value="C:cytoplasm"/>
    <property type="evidence" value="ECO:0007669"/>
    <property type="project" value="TreeGrafter"/>
</dbReference>
<evidence type="ECO:0000256" key="1">
    <source>
        <dbReference type="ARBA" id="ARBA00000900"/>
    </source>
</evidence>
<evidence type="ECO:0000313" key="12">
    <source>
        <dbReference type="EMBL" id="KAF9508025.1"/>
    </source>
</evidence>
<accession>A0A9P6ALF1</accession>
<evidence type="ECO:0000256" key="2">
    <source>
        <dbReference type="ARBA" id="ARBA00004906"/>
    </source>
</evidence>
<dbReference type="PANTHER" id="PTHR21497">
    <property type="entry name" value="UBIQUITIN LIGASE E3 ALPHA-RELATED"/>
    <property type="match status" value="1"/>
</dbReference>
<sequence>MDWLPRISGGSSNTISRAQMNIRQSIENLRSLFETQADFNDHRWSRAAREVILTNLYKAFWGPYAHCFTQAPFPADTLLSEHQSRTDPHYGADILGMPCGHIFRKGECCYKCKDCAFDDSCVLCSRCFHASNHENHNVTFYLALQAGGCCDCGDREAWKLDAACQFHPRTSAPRPLDRPIPTPLREMMTQTIDFAIDFILDTLDHSPEETVPPTDEADILGPLGGSSGNGSYAVVIWNDEKHSFSELTSHLCDVTGCPEEEAAKLADTTDFEGRAVVEISPEVEHVLRVASRLSHIDLGVTVRGASDTFREEICSVLIEWLMDLTRSLINETDALTLREFVAARLFEARNKPGSLAVTARLPSTNPSRLEWLFFYHTRLWKRPRLNLKDLYITILNISHSHKVEMAVRFSAVYNRLMDSYLLVDREAETSVKYFAVQLFTVPSIAEHIVKHNRMIDRLLSIIIAFFTNQISNKMIDIFPRTDRIVNVDTPPFRSKRFMPIFSDLRYLCVNPAIQELIAHDETYITNFVRTCRLFVGINPNKRAVSNHVEYEQDAWISVFNVTLSLSRVVKAYAEAFSRGTTQKLCRALTIVAEDILSTCTLHAVGLDRQRYEDIRWCDVAFGDVEYSIIDFDVSSRYVSFHHAQHWLFAELLKHVDLLHREKLAACGYRSVRDMLLRSLSERSILIILEFPLRVAVMIAQIRTGLWVRNGLAIRGQLLHYRDYMLRELCYDQDLFIIQSSFILSDPNTILVTILRRFQLLGWFSGNTSHASYEGAQLYTMVEEFLYVLITSLSEYANARKLSVDEIVKREAIHALALGPCSYTDLCKRVAERIIDEASFDRALGEISTFRAPEGTSDVGIFELKDEMFDDVNPFFFHFTRNRREEVEGILKARLTRKTGITNPVIVPKRMGITEGPFVALAATFSSTAFLQILVFGIYNAMPGIRQTTHSSDAVLDQILHLISLALVEQPASFSPLAARVTFPNAHNQTLLQVLCTLETMDTMKNIGTKLQWCLDVFIQYVPAEVAAVRRVQPPDIESVNGKSVEAKKRAAKARQAAIMKKFAAQQESFLLNIEDEVMSEDEEPGSSIGGPTNSLGSCIFSGLWALGLVQPSRFRREMPAHITRHVAEVVTVPKSLDDAIPLPTPPSNILSSDSFHAFPADSTAFGLHSSFCGHLMHMDCFTVYSFSIEQRHLQQTQRNHAENIDRDEFICPLCKSLGNVILPVRDDLTFNQSFTNPPAKLSLTDWIRGVGIELLKAPQDRQLDQRLDVDGSGEFSFWTAEDADYPSGPPRDDTRRMVQTLKTAVQSVSEQSRHLHGRPEPSIGSRGAGLYLPKHLVAYTISCMEISQRGIARSGYTLVDGISDSSMHLIRASLVSLRTLAGMQFPDRADGGRTAIRQAVMKRMMPQWTRDLLRLPLFDRDPLTLLVEVCAVTPDILPYATPLMYYACLARTCLGLIHLLSDLPSISELPYPIPDEEHNDLFGDIRVFVLSLTRHSPVVERITSQILRSSSGRFEKLVYSFTLPFLRCAAILTRAVTACPLPEPTRTAYHSSEYARLLDVLGIPPVPELPQMEGLQTVLAGWSETYAEVHSNTLFDYSIKLEVPSVYRLAQLPYALDSLFMDTNTLRCQRCKTIPVDAAICMFCGTICCYQMHCCVDGRQRGEGECNLHTRVCGGIVGLYYCVKRCAMLYLYAGSGGVGPSPYLDVHGEVDFAMRRGRRQFLHPRRLEELSKLWMNHGIPTFVARKLDAVIDAGGWDSI</sequence>
<evidence type="ECO:0000256" key="5">
    <source>
        <dbReference type="ARBA" id="ARBA00022771"/>
    </source>
</evidence>
<evidence type="ECO:0000256" key="9">
    <source>
        <dbReference type="PROSITE-ProRule" id="PRU00508"/>
    </source>
</evidence>
<dbReference type="InterPro" id="IPR014719">
    <property type="entry name" value="Ribosomal_bL12_C/ClpS-like"/>
</dbReference>
<feature type="domain" description="UBR-type" evidence="11">
    <location>
        <begin position="97"/>
        <end position="169"/>
    </location>
</feature>
<dbReference type="FunFam" id="2.10.110.30:FF:000001">
    <property type="entry name" value="E3 ubiquitin-protein ligase UBR2 isoform 1"/>
    <property type="match status" value="1"/>
</dbReference>
<keyword evidence="13" id="KW-1185">Reference proteome</keyword>
<dbReference type="SMART" id="SM00396">
    <property type="entry name" value="ZnF_UBR1"/>
    <property type="match status" value="1"/>
</dbReference>
<protein>
    <recommendedName>
        <fullName evidence="10">E3 ubiquitin-protein ligase</fullName>
        <ecNumber evidence="10">2.3.2.27</ecNumber>
    </recommendedName>
</protein>
<organism evidence="12 13">
    <name type="scientific">Hydnum rufescens UP504</name>
    <dbReference type="NCBI Taxonomy" id="1448309"/>
    <lineage>
        <taxon>Eukaryota</taxon>
        <taxon>Fungi</taxon>
        <taxon>Dikarya</taxon>
        <taxon>Basidiomycota</taxon>
        <taxon>Agaricomycotina</taxon>
        <taxon>Agaricomycetes</taxon>
        <taxon>Cantharellales</taxon>
        <taxon>Hydnaceae</taxon>
        <taxon>Hydnum</taxon>
    </lineage>
</organism>
<dbReference type="CDD" id="cd16482">
    <property type="entry name" value="RING-H2_UBR1-like"/>
    <property type="match status" value="1"/>
</dbReference>
<name>A0A9P6ALF1_9AGAM</name>
<dbReference type="Gene3D" id="1.10.10.2670">
    <property type="entry name" value="E3 ubiquitin-protein ligase"/>
    <property type="match status" value="1"/>
</dbReference>
<proteinExistence type="inferred from homology"/>
<evidence type="ECO:0000256" key="3">
    <source>
        <dbReference type="ARBA" id="ARBA00022679"/>
    </source>
</evidence>
<dbReference type="GO" id="GO:0016567">
    <property type="term" value="P:protein ubiquitination"/>
    <property type="evidence" value="ECO:0007669"/>
    <property type="project" value="UniProtKB-UniRule"/>
</dbReference>
<dbReference type="InterPro" id="IPR003126">
    <property type="entry name" value="Znf_UBR"/>
</dbReference>
<dbReference type="Proteomes" id="UP000886523">
    <property type="component" value="Unassembled WGS sequence"/>
</dbReference>
<comment type="similarity">
    <text evidence="8 10">Belongs to the E3 ubiquitin-protein ligase UBR1-like family.</text>
</comment>
<dbReference type="Pfam" id="PF02617">
    <property type="entry name" value="ClpS"/>
    <property type="match status" value="1"/>
</dbReference>
<comment type="caution">
    <text evidence="12">The sequence shown here is derived from an EMBL/GenBank/DDBJ whole genome shotgun (WGS) entry which is preliminary data.</text>
</comment>
<keyword evidence="6 10" id="KW-0833">Ubl conjugation pathway</keyword>
<dbReference type="Pfam" id="PF02207">
    <property type="entry name" value="zf-UBR"/>
    <property type="match status" value="1"/>
</dbReference>
<dbReference type="PROSITE" id="PS51157">
    <property type="entry name" value="ZF_UBR"/>
    <property type="match status" value="1"/>
</dbReference>
<gene>
    <name evidence="12" type="ORF">BS47DRAFT_1377811</name>
</gene>
<evidence type="ECO:0000256" key="6">
    <source>
        <dbReference type="ARBA" id="ARBA00022786"/>
    </source>
</evidence>
<feature type="zinc finger region" description="UBR-type" evidence="9">
    <location>
        <begin position="97"/>
        <end position="169"/>
    </location>
</feature>
<dbReference type="Pfam" id="PF18995">
    <property type="entry name" value="PRT6_C"/>
    <property type="match status" value="1"/>
</dbReference>
<evidence type="ECO:0000256" key="7">
    <source>
        <dbReference type="ARBA" id="ARBA00022833"/>
    </source>
</evidence>
<keyword evidence="7 10" id="KW-0862">Zinc</keyword>
<dbReference type="SUPFAM" id="SSF54736">
    <property type="entry name" value="ClpS-like"/>
    <property type="match status" value="1"/>
</dbReference>
<comment type="function">
    <text evidence="10">Ubiquitin ligase protein which is a component of the N-end rule pathway. Recognizes and binds to proteins bearing specific N-terminal residues that are destabilizing according to the N-end rule, leading to their ubiquitination and subsequent degradation.</text>
</comment>
<evidence type="ECO:0000256" key="8">
    <source>
        <dbReference type="ARBA" id="ARBA00046341"/>
    </source>
</evidence>
<dbReference type="Pfam" id="PF22960">
    <property type="entry name" value="WHD_UBR1"/>
    <property type="match status" value="1"/>
</dbReference>
<dbReference type="Gene3D" id="3.30.1390.10">
    <property type="match status" value="1"/>
</dbReference>
<dbReference type="InterPro" id="IPR044046">
    <property type="entry name" value="E3_ligase_UBR-like_C"/>
</dbReference>
<keyword evidence="5 10" id="KW-0863">Zinc-finger</keyword>
<dbReference type="GO" id="GO:0071596">
    <property type="term" value="P:ubiquitin-dependent protein catabolic process via the N-end rule pathway"/>
    <property type="evidence" value="ECO:0007669"/>
    <property type="project" value="UniProtKB-UniRule"/>
</dbReference>
<dbReference type="InterPro" id="IPR055194">
    <property type="entry name" value="UBR1-like_WH"/>
</dbReference>
<dbReference type="SUPFAM" id="SSF46785">
    <property type="entry name" value="Winged helix' DNA-binding domain"/>
    <property type="match status" value="1"/>
</dbReference>
<dbReference type="InterPro" id="IPR042065">
    <property type="entry name" value="E3_ELL-like"/>
</dbReference>
<comment type="pathway">
    <text evidence="2 10">Protein modification; protein ubiquitination.</text>
</comment>
<evidence type="ECO:0000259" key="11">
    <source>
        <dbReference type="PROSITE" id="PS51157"/>
    </source>
</evidence>
<dbReference type="PANTHER" id="PTHR21497:SF24">
    <property type="entry name" value="E3 UBIQUITIN-PROTEIN LIGASE UBR1"/>
    <property type="match status" value="1"/>
</dbReference>
<dbReference type="GO" id="GO:0008270">
    <property type="term" value="F:zinc ion binding"/>
    <property type="evidence" value="ECO:0007669"/>
    <property type="project" value="UniProtKB-UniRule"/>
</dbReference>
<dbReference type="EC" id="2.3.2.27" evidence="10"/>
<evidence type="ECO:0000313" key="13">
    <source>
        <dbReference type="Proteomes" id="UP000886523"/>
    </source>
</evidence>
<dbReference type="InterPro" id="IPR036390">
    <property type="entry name" value="WH_DNA-bd_sf"/>
</dbReference>
<dbReference type="EMBL" id="MU129067">
    <property type="protein sequence ID" value="KAF9508025.1"/>
    <property type="molecule type" value="Genomic_DNA"/>
</dbReference>
<keyword evidence="3 10" id="KW-0808">Transferase</keyword>